<name>A0A6J5QX46_9CAUD</name>
<dbReference type="EMBL" id="LR798455">
    <property type="protein sequence ID" value="CAB5238083.1"/>
    <property type="molecule type" value="Genomic_DNA"/>
</dbReference>
<accession>A0A6J5QX46</accession>
<dbReference type="EMBL" id="LR797446">
    <property type="protein sequence ID" value="CAB4217081.1"/>
    <property type="molecule type" value="Genomic_DNA"/>
</dbReference>
<protein>
    <submittedName>
        <fullName evidence="1">Uncharacterized protein</fullName>
    </submittedName>
</protein>
<reference evidence="1" key="1">
    <citation type="submission" date="2020-05" db="EMBL/GenBank/DDBJ databases">
        <authorList>
            <person name="Chiriac C."/>
            <person name="Salcher M."/>
            <person name="Ghai R."/>
            <person name="Kavagutti S V."/>
        </authorList>
    </citation>
    <scope>NUCLEOTIDE SEQUENCE</scope>
</reference>
<gene>
    <name evidence="1" type="ORF">UFOVP1136_20</name>
    <name evidence="2" type="ORF">UFOVP1497_14</name>
    <name evidence="3" type="ORF">UFOVP1586_22</name>
</gene>
<dbReference type="EMBL" id="LR797081">
    <property type="protein sequence ID" value="CAB4185961.1"/>
    <property type="molecule type" value="Genomic_DNA"/>
</dbReference>
<organism evidence="1">
    <name type="scientific">uncultured Caudovirales phage</name>
    <dbReference type="NCBI Taxonomy" id="2100421"/>
    <lineage>
        <taxon>Viruses</taxon>
        <taxon>Duplodnaviria</taxon>
        <taxon>Heunggongvirae</taxon>
        <taxon>Uroviricota</taxon>
        <taxon>Caudoviricetes</taxon>
        <taxon>Peduoviridae</taxon>
        <taxon>Maltschvirus</taxon>
        <taxon>Maltschvirus maltsch</taxon>
    </lineage>
</organism>
<sequence length="131" mass="14101">MYIAELVQFQLLAVSGLTKVAADLRVAGDVLPVIVYEVESDDTIDMITGGEIAWKAIVRVTCISTSLYGAIGIADAVRTGVHQQTWASANATCYMCTVTDQKNNLIDDGAPGLLDVSRSVTLTLQIFYKDN</sequence>
<evidence type="ECO:0000313" key="1">
    <source>
        <dbReference type="EMBL" id="CAB4185961.1"/>
    </source>
</evidence>
<evidence type="ECO:0000313" key="2">
    <source>
        <dbReference type="EMBL" id="CAB4217081.1"/>
    </source>
</evidence>
<evidence type="ECO:0000313" key="3">
    <source>
        <dbReference type="EMBL" id="CAB5238083.1"/>
    </source>
</evidence>
<proteinExistence type="predicted"/>